<keyword evidence="5 8" id="KW-0472">Membrane</keyword>
<dbReference type="InterPro" id="IPR016635">
    <property type="entry name" value="AP_complex_ssu"/>
</dbReference>
<sequence length="145" mass="16580">MISSHDSLRLFLAAADNDDKVRVDGEPRAALEADVVRCCLSRKKEQCSFVDHRDVRLVYRQYAALYIVVGVTDTENELSIYELIHNFVEVLDKYFSRVSELDIMFNLERVHVILDEMIQNGHVVETNKSRVLAPLHALTKMADAS</sequence>
<comment type="similarity">
    <text evidence="2 8">Belongs to the adaptor complexes small subunit family.</text>
</comment>
<comment type="function">
    <text evidence="6">Component of the adaptor protein complex 4 (AP-4). Adaptor protein complexes are vesicle coat components involved both in vesicle formation and cargo selection. They control the vesicular transport of proteins in different trafficking pathways. AP-4 forms a non clathrin-associated coat on vesicles departing the trans-Golgi network (TGN) and may be involved in the targeting of proteins from the trans-Golgi network (TGN) to the endosomal-lysosomal system. It is also involved in protein sorting to the basolateral membrane in epithelial cells and the proper asymmetric localization of somatodendritic proteins in neurons. AP-4 is involved in the recognition and binding of tyrosine-based sorting signals found in the cytoplasmic part of cargos, but may also recognize other types of sorting signal.</text>
</comment>
<evidence type="ECO:0000256" key="6">
    <source>
        <dbReference type="ARBA" id="ARBA00053594"/>
    </source>
</evidence>
<evidence type="ECO:0000313" key="10">
    <source>
        <dbReference type="EMBL" id="KAG7471787.1"/>
    </source>
</evidence>
<comment type="subunit">
    <text evidence="7">Adaptor protein complex 4 (AP-4) is a heterotetramer composed of two large adaptins (epsilon-type subunit AP4E1 and beta-type subunit AP4B1), a medium adaptin (mu-type subunit AP4M1) and a small adaptin (sigma-type AP4S1).</text>
</comment>
<evidence type="ECO:0000256" key="8">
    <source>
        <dbReference type="PIRNR" id="PIRNR015588"/>
    </source>
</evidence>
<keyword evidence="11" id="KW-1185">Reference proteome</keyword>
<reference evidence="10 11" key="1">
    <citation type="journal article" date="2021" name="Sci. Rep.">
        <title>Chromosome anchoring in Senegalese sole (Solea senegalensis) reveals sex-associated markers and genome rearrangements in flatfish.</title>
        <authorList>
            <person name="Guerrero-Cozar I."/>
            <person name="Gomez-Garrido J."/>
            <person name="Berbel C."/>
            <person name="Martinez-Blanch J.F."/>
            <person name="Alioto T."/>
            <person name="Claros M.G."/>
            <person name="Gagnaire P.A."/>
            <person name="Manchado M."/>
        </authorList>
    </citation>
    <scope>NUCLEOTIDE SEQUENCE [LARGE SCALE GENOMIC DNA]</scope>
    <source>
        <strain evidence="10">Sse05_10M</strain>
    </source>
</reference>
<dbReference type="GO" id="GO:0012505">
    <property type="term" value="C:endomembrane system"/>
    <property type="evidence" value="ECO:0007669"/>
    <property type="project" value="UniProtKB-SubCell"/>
</dbReference>
<evidence type="ECO:0000256" key="2">
    <source>
        <dbReference type="ARBA" id="ARBA00006972"/>
    </source>
</evidence>
<evidence type="ECO:0000256" key="1">
    <source>
        <dbReference type="ARBA" id="ARBA00004308"/>
    </source>
</evidence>
<keyword evidence="4 8" id="KW-0653">Protein transport</keyword>
<dbReference type="GO" id="GO:0015031">
    <property type="term" value="P:protein transport"/>
    <property type="evidence" value="ECO:0007669"/>
    <property type="project" value="UniProtKB-KW"/>
</dbReference>
<dbReference type="EMBL" id="JAGKHQ010000135">
    <property type="protein sequence ID" value="KAG7471787.1"/>
    <property type="molecule type" value="Genomic_DNA"/>
</dbReference>
<dbReference type="PIRSF" id="PIRSF015588">
    <property type="entry name" value="AP_complex_sigma"/>
    <property type="match status" value="1"/>
</dbReference>
<dbReference type="AlphaFoldDB" id="A0AAV6PM62"/>
<proteinExistence type="inferred from homology"/>
<protein>
    <recommendedName>
        <fullName evidence="8">AP complex subunit sigma</fullName>
    </recommendedName>
</protein>
<dbReference type="InterPro" id="IPR022775">
    <property type="entry name" value="AP_mu_sigma_su"/>
</dbReference>
<evidence type="ECO:0000259" key="9">
    <source>
        <dbReference type="Pfam" id="PF01217"/>
    </source>
</evidence>
<evidence type="ECO:0000256" key="5">
    <source>
        <dbReference type="ARBA" id="ARBA00023136"/>
    </source>
</evidence>
<dbReference type="FunFam" id="3.30.450.60:FF:000010">
    <property type="entry name" value="AP complex subunit sigma"/>
    <property type="match status" value="1"/>
</dbReference>
<keyword evidence="3 8" id="KW-0813">Transport</keyword>
<evidence type="ECO:0000256" key="4">
    <source>
        <dbReference type="ARBA" id="ARBA00022927"/>
    </source>
</evidence>
<evidence type="ECO:0000256" key="3">
    <source>
        <dbReference type="ARBA" id="ARBA00022448"/>
    </source>
</evidence>
<accession>A0AAV6PM62</accession>
<feature type="domain" description="AP complex mu/sigma subunit" evidence="9">
    <location>
        <begin position="26"/>
        <end position="141"/>
    </location>
</feature>
<name>A0AAV6PM62_SOLSE</name>
<organism evidence="10 11">
    <name type="scientific">Solea senegalensis</name>
    <name type="common">Senegalese sole</name>
    <dbReference type="NCBI Taxonomy" id="28829"/>
    <lineage>
        <taxon>Eukaryota</taxon>
        <taxon>Metazoa</taxon>
        <taxon>Chordata</taxon>
        <taxon>Craniata</taxon>
        <taxon>Vertebrata</taxon>
        <taxon>Euteleostomi</taxon>
        <taxon>Actinopterygii</taxon>
        <taxon>Neopterygii</taxon>
        <taxon>Teleostei</taxon>
        <taxon>Neoteleostei</taxon>
        <taxon>Acanthomorphata</taxon>
        <taxon>Carangaria</taxon>
        <taxon>Pleuronectiformes</taxon>
        <taxon>Pleuronectoidei</taxon>
        <taxon>Soleidae</taxon>
        <taxon>Solea</taxon>
    </lineage>
</organism>
<dbReference type="GO" id="GO:0005737">
    <property type="term" value="C:cytoplasm"/>
    <property type="evidence" value="ECO:0007669"/>
    <property type="project" value="UniProtKB-ARBA"/>
</dbReference>
<comment type="caution">
    <text evidence="10">The sequence shown here is derived from an EMBL/GenBank/DDBJ whole genome shotgun (WGS) entry which is preliminary data.</text>
</comment>
<comment type="subcellular location">
    <subcellularLocation>
        <location evidence="1">Endomembrane system</location>
    </subcellularLocation>
</comment>
<dbReference type="PANTHER" id="PTHR11753">
    <property type="entry name" value="ADAPTOR COMPLEXES SMALL SUBUNIT FAMILY"/>
    <property type="match status" value="1"/>
</dbReference>
<evidence type="ECO:0000256" key="7">
    <source>
        <dbReference type="ARBA" id="ARBA00062526"/>
    </source>
</evidence>
<gene>
    <name evidence="10" type="ORF">JOB18_012659</name>
</gene>
<evidence type="ECO:0000313" key="11">
    <source>
        <dbReference type="Proteomes" id="UP000693946"/>
    </source>
</evidence>
<dbReference type="Proteomes" id="UP000693946">
    <property type="component" value="Unassembled WGS sequence"/>
</dbReference>
<dbReference type="Pfam" id="PF01217">
    <property type="entry name" value="Clat_adaptor_s"/>
    <property type="match status" value="1"/>
</dbReference>